<feature type="region of interest" description="Disordered" evidence="1">
    <location>
        <begin position="41"/>
        <end position="79"/>
    </location>
</feature>
<comment type="caution">
    <text evidence="2">The sequence shown here is derived from an EMBL/GenBank/DDBJ whole genome shotgun (WGS) entry which is preliminary data.</text>
</comment>
<gene>
    <name evidence="2" type="ORF">AWB78_07337</name>
</gene>
<proteinExistence type="predicted"/>
<evidence type="ECO:0000313" key="3">
    <source>
        <dbReference type="Proteomes" id="UP000071859"/>
    </source>
</evidence>
<evidence type="ECO:0000256" key="1">
    <source>
        <dbReference type="SAM" id="MobiDB-lite"/>
    </source>
</evidence>
<reference evidence="2" key="1">
    <citation type="submission" date="2016-01" db="EMBL/GenBank/DDBJ databases">
        <authorList>
            <person name="Peeters C."/>
        </authorList>
    </citation>
    <scope>NUCLEOTIDE SEQUENCE</scope>
    <source>
        <strain evidence="2">LMG 29321</strain>
    </source>
</reference>
<organism evidence="2 3">
    <name type="scientific">Caballeronia calidae</name>
    <dbReference type="NCBI Taxonomy" id="1777139"/>
    <lineage>
        <taxon>Bacteria</taxon>
        <taxon>Pseudomonadati</taxon>
        <taxon>Pseudomonadota</taxon>
        <taxon>Betaproteobacteria</taxon>
        <taxon>Burkholderiales</taxon>
        <taxon>Burkholderiaceae</taxon>
        <taxon>Caballeronia</taxon>
    </lineage>
</organism>
<accession>A0A158EEN7</accession>
<name>A0A158EEN7_9BURK</name>
<protein>
    <submittedName>
        <fullName evidence="2">Uncharacterized protein</fullName>
    </submittedName>
</protein>
<keyword evidence="3" id="KW-1185">Reference proteome</keyword>
<dbReference type="AlphaFoldDB" id="A0A158EEN7"/>
<feature type="region of interest" description="Disordered" evidence="1">
    <location>
        <begin position="1"/>
        <end position="21"/>
    </location>
</feature>
<dbReference type="EMBL" id="FCOX02000075">
    <property type="protein sequence ID" value="SAL05170.1"/>
    <property type="molecule type" value="Genomic_DNA"/>
</dbReference>
<evidence type="ECO:0000313" key="2">
    <source>
        <dbReference type="EMBL" id="SAL05170.1"/>
    </source>
</evidence>
<dbReference type="Proteomes" id="UP000071859">
    <property type="component" value="Unassembled WGS sequence"/>
</dbReference>
<sequence>MSFNGSRPTSWRRRRFSSGRPTAKSAIPFFHVIREDKPARAVTEENVVDDPVADDPNNSDRIGSKQERSGPRGKKYISDQDEDQLAHLIGVAQERLDNLRQSGWVYLWIVSGWCNSWLVLGGPVRRGP</sequence>